<reference evidence="1 2" key="1">
    <citation type="journal article" date="2019" name="Nat. Ecol. Evol.">
        <title>Megaphylogeny resolves global patterns of mushroom evolution.</title>
        <authorList>
            <person name="Varga T."/>
            <person name="Krizsan K."/>
            <person name="Foldi C."/>
            <person name="Dima B."/>
            <person name="Sanchez-Garcia M."/>
            <person name="Sanchez-Ramirez S."/>
            <person name="Szollosi G.J."/>
            <person name="Szarkandi J.G."/>
            <person name="Papp V."/>
            <person name="Albert L."/>
            <person name="Andreopoulos W."/>
            <person name="Angelini C."/>
            <person name="Antonin V."/>
            <person name="Barry K.W."/>
            <person name="Bougher N.L."/>
            <person name="Buchanan P."/>
            <person name="Buyck B."/>
            <person name="Bense V."/>
            <person name="Catcheside P."/>
            <person name="Chovatia M."/>
            <person name="Cooper J."/>
            <person name="Damon W."/>
            <person name="Desjardin D."/>
            <person name="Finy P."/>
            <person name="Geml J."/>
            <person name="Haridas S."/>
            <person name="Hughes K."/>
            <person name="Justo A."/>
            <person name="Karasinski D."/>
            <person name="Kautmanova I."/>
            <person name="Kiss B."/>
            <person name="Kocsube S."/>
            <person name="Kotiranta H."/>
            <person name="LaButti K.M."/>
            <person name="Lechner B.E."/>
            <person name="Liimatainen K."/>
            <person name="Lipzen A."/>
            <person name="Lukacs Z."/>
            <person name="Mihaltcheva S."/>
            <person name="Morgado L.N."/>
            <person name="Niskanen T."/>
            <person name="Noordeloos M.E."/>
            <person name="Ohm R.A."/>
            <person name="Ortiz-Santana B."/>
            <person name="Ovrebo C."/>
            <person name="Racz N."/>
            <person name="Riley R."/>
            <person name="Savchenko A."/>
            <person name="Shiryaev A."/>
            <person name="Soop K."/>
            <person name="Spirin V."/>
            <person name="Szebenyi C."/>
            <person name="Tomsovsky M."/>
            <person name="Tulloss R.E."/>
            <person name="Uehling J."/>
            <person name="Grigoriev I.V."/>
            <person name="Vagvolgyi C."/>
            <person name="Papp T."/>
            <person name="Martin F.M."/>
            <person name="Miettinen O."/>
            <person name="Hibbett D.S."/>
            <person name="Nagy L.G."/>
        </authorList>
    </citation>
    <scope>NUCLEOTIDE SEQUENCE [LARGE SCALE GENOMIC DNA]</scope>
    <source>
        <strain evidence="1 2">NL-1719</strain>
    </source>
</reference>
<dbReference type="EMBL" id="ML208812">
    <property type="protein sequence ID" value="TFK60212.1"/>
    <property type="molecule type" value="Genomic_DNA"/>
</dbReference>
<protein>
    <submittedName>
        <fullName evidence="1">Uncharacterized protein</fullName>
    </submittedName>
</protein>
<sequence>MLTQIIDAQPTQTTTSDLAQEAPAKVIKLRRSDRKPKPVKYFTTQPAADKAGAKRAGASKAREGKLAEGDKPKATKAKAREAVGGPAEQTGAIDQRPTLPGASPVPMPARGMKRRLEESREETGRLQVHYAQPAPLRKDGVPLWLQRKWLLSELRGNPYPDFAYRSTKRVRIENETEGV</sequence>
<organism evidence="1 2">
    <name type="scientific">Pluteus cervinus</name>
    <dbReference type="NCBI Taxonomy" id="181527"/>
    <lineage>
        <taxon>Eukaryota</taxon>
        <taxon>Fungi</taxon>
        <taxon>Dikarya</taxon>
        <taxon>Basidiomycota</taxon>
        <taxon>Agaricomycotina</taxon>
        <taxon>Agaricomycetes</taxon>
        <taxon>Agaricomycetidae</taxon>
        <taxon>Agaricales</taxon>
        <taxon>Pluteineae</taxon>
        <taxon>Pluteaceae</taxon>
        <taxon>Pluteus</taxon>
    </lineage>
</organism>
<proteinExistence type="predicted"/>
<evidence type="ECO:0000313" key="2">
    <source>
        <dbReference type="Proteomes" id="UP000308600"/>
    </source>
</evidence>
<dbReference type="Proteomes" id="UP000308600">
    <property type="component" value="Unassembled WGS sequence"/>
</dbReference>
<gene>
    <name evidence="1" type="ORF">BDN72DRAFT_864543</name>
</gene>
<accession>A0ACD3A3C0</accession>
<keyword evidence="2" id="KW-1185">Reference proteome</keyword>
<evidence type="ECO:0000313" key="1">
    <source>
        <dbReference type="EMBL" id="TFK60212.1"/>
    </source>
</evidence>
<name>A0ACD3A3C0_9AGAR</name>